<evidence type="ECO:0008006" key="4">
    <source>
        <dbReference type="Google" id="ProtNLM"/>
    </source>
</evidence>
<evidence type="ECO:0000313" key="3">
    <source>
        <dbReference type="Proteomes" id="UP000517916"/>
    </source>
</evidence>
<evidence type="ECO:0000256" key="1">
    <source>
        <dbReference type="SAM" id="MobiDB-lite"/>
    </source>
</evidence>
<proteinExistence type="predicted"/>
<protein>
    <recommendedName>
        <fullName evidence="4">Head-to-tail stopper</fullName>
    </recommendedName>
</protein>
<feature type="compositionally biased region" description="Low complexity" evidence="1">
    <location>
        <begin position="12"/>
        <end position="23"/>
    </location>
</feature>
<accession>A0ABR6BGC1</accession>
<dbReference type="EMBL" id="JACJID010000002">
    <property type="protein sequence ID" value="MBA8925937.1"/>
    <property type="molecule type" value="Genomic_DNA"/>
</dbReference>
<evidence type="ECO:0000313" key="2">
    <source>
        <dbReference type="EMBL" id="MBA8925937.1"/>
    </source>
</evidence>
<feature type="region of interest" description="Disordered" evidence="1">
    <location>
        <begin position="1"/>
        <end position="34"/>
    </location>
</feature>
<comment type="caution">
    <text evidence="2">The sequence shown here is derived from an EMBL/GenBank/DDBJ whole genome shotgun (WGS) entry which is preliminary data.</text>
</comment>
<sequence>MRLPHGETVTVRRPSSPSAMSPRGDPLPFTTHTVEGCGFAPRTATEDVDRRDTVITGLTLYAPAGADIRPTDRIVRVDGTVWEIAGEPGDWWTPLTGWHPGLEIAVTRVTG</sequence>
<name>A0ABR6BGC1_9PSEU</name>
<reference evidence="2 3" key="1">
    <citation type="submission" date="2020-08" db="EMBL/GenBank/DDBJ databases">
        <title>Genomic Encyclopedia of Archaeal and Bacterial Type Strains, Phase II (KMG-II): from individual species to whole genera.</title>
        <authorList>
            <person name="Goeker M."/>
        </authorList>
    </citation>
    <scope>NUCLEOTIDE SEQUENCE [LARGE SCALE GENOMIC DNA]</scope>
    <source>
        <strain evidence="2 3">DSM 43850</strain>
    </source>
</reference>
<gene>
    <name evidence="2" type="ORF">BC739_003136</name>
</gene>
<dbReference type="RefSeq" id="WP_182837552.1">
    <property type="nucleotide sequence ID" value="NZ_BAAABQ010000059.1"/>
</dbReference>
<keyword evidence="3" id="KW-1185">Reference proteome</keyword>
<organism evidence="2 3">
    <name type="scientific">Kutzneria viridogrisea</name>
    <dbReference type="NCBI Taxonomy" id="47990"/>
    <lineage>
        <taxon>Bacteria</taxon>
        <taxon>Bacillati</taxon>
        <taxon>Actinomycetota</taxon>
        <taxon>Actinomycetes</taxon>
        <taxon>Pseudonocardiales</taxon>
        <taxon>Pseudonocardiaceae</taxon>
        <taxon>Kutzneria</taxon>
    </lineage>
</organism>
<dbReference type="Proteomes" id="UP000517916">
    <property type="component" value="Unassembled WGS sequence"/>
</dbReference>